<dbReference type="Proteomes" id="UP000824219">
    <property type="component" value="Linkage Group LG04"/>
</dbReference>
<proteinExistence type="predicted"/>
<organism evidence="2 3">
    <name type="scientific">Hemibagrus wyckioides</name>
    <dbReference type="NCBI Taxonomy" id="337641"/>
    <lineage>
        <taxon>Eukaryota</taxon>
        <taxon>Metazoa</taxon>
        <taxon>Chordata</taxon>
        <taxon>Craniata</taxon>
        <taxon>Vertebrata</taxon>
        <taxon>Euteleostomi</taxon>
        <taxon>Actinopterygii</taxon>
        <taxon>Neopterygii</taxon>
        <taxon>Teleostei</taxon>
        <taxon>Ostariophysi</taxon>
        <taxon>Siluriformes</taxon>
        <taxon>Bagridae</taxon>
        <taxon>Hemibagrus</taxon>
    </lineage>
</organism>
<feature type="region of interest" description="Disordered" evidence="1">
    <location>
        <begin position="25"/>
        <end position="56"/>
    </location>
</feature>
<keyword evidence="3" id="KW-1185">Reference proteome</keyword>
<gene>
    <name evidence="2" type="ORF">KOW79_003065</name>
</gene>
<accession>A0A9D3SRT8</accession>
<protein>
    <submittedName>
        <fullName evidence="2">Uncharacterized protein</fullName>
    </submittedName>
</protein>
<name>A0A9D3SRT8_9TELE</name>
<sequence>MAPTVAVEAGYTSTFAQGPEIFQLSMEQPPSNTFPRKPPTEVFSGDASTEDKHHTPTPWSSLEVIFCYTAKVKQHRRRNVQDCNVAGNAGKSSDCRVKSKPNLVMLIYSAQRVRKTELWVHPSSQEDAAGRVNEDM</sequence>
<dbReference type="AlphaFoldDB" id="A0A9D3SRT8"/>
<dbReference type="EMBL" id="JAHKSW010000004">
    <property type="protein sequence ID" value="KAG7332930.1"/>
    <property type="molecule type" value="Genomic_DNA"/>
</dbReference>
<reference evidence="2 3" key="1">
    <citation type="submission" date="2021-06" db="EMBL/GenBank/DDBJ databases">
        <title>Chromosome-level genome assembly of the red-tail catfish (Hemibagrus wyckioides).</title>
        <authorList>
            <person name="Shao F."/>
        </authorList>
    </citation>
    <scope>NUCLEOTIDE SEQUENCE [LARGE SCALE GENOMIC DNA]</scope>
    <source>
        <strain evidence="2">EC202008001</strain>
        <tissue evidence="2">Blood</tissue>
    </source>
</reference>
<evidence type="ECO:0000256" key="1">
    <source>
        <dbReference type="SAM" id="MobiDB-lite"/>
    </source>
</evidence>
<feature type="compositionally biased region" description="Polar residues" evidence="1">
    <location>
        <begin position="25"/>
        <end position="34"/>
    </location>
</feature>
<evidence type="ECO:0000313" key="2">
    <source>
        <dbReference type="EMBL" id="KAG7332930.1"/>
    </source>
</evidence>
<evidence type="ECO:0000313" key="3">
    <source>
        <dbReference type="Proteomes" id="UP000824219"/>
    </source>
</evidence>
<comment type="caution">
    <text evidence="2">The sequence shown here is derived from an EMBL/GenBank/DDBJ whole genome shotgun (WGS) entry which is preliminary data.</text>
</comment>